<dbReference type="PROSITE" id="PS00409">
    <property type="entry name" value="PROKAR_NTER_METHYL"/>
    <property type="match status" value="1"/>
</dbReference>
<keyword evidence="1" id="KW-1133">Transmembrane helix</keyword>
<feature type="transmembrane region" description="Helical" evidence="1">
    <location>
        <begin position="28"/>
        <end position="47"/>
    </location>
</feature>
<accession>A0AA41WLI5</accession>
<dbReference type="InterPro" id="IPR012902">
    <property type="entry name" value="N_methyl_site"/>
</dbReference>
<dbReference type="EMBL" id="JAMYBS010000032">
    <property type="protein sequence ID" value="MCO7546722.1"/>
    <property type="molecule type" value="Genomic_DNA"/>
</dbReference>
<gene>
    <name evidence="2" type="ORF">NJF43_18380</name>
</gene>
<dbReference type="Proteomes" id="UP001165292">
    <property type="component" value="Unassembled WGS sequence"/>
</dbReference>
<dbReference type="Pfam" id="PF07963">
    <property type="entry name" value="N_methyl"/>
    <property type="match status" value="1"/>
</dbReference>
<proteinExistence type="predicted"/>
<reference evidence="2" key="1">
    <citation type="submission" date="2022-06" db="EMBL/GenBank/DDBJ databases">
        <title>Detection of beta-lactamases in bacteria of animal origin.</title>
        <authorList>
            <person name="Mlynarcik P."/>
            <person name="Zdarska V."/>
            <person name="Chudobova H."/>
            <person name="Prochazkova P."/>
            <person name="Hricova K."/>
            <person name="Mezerova K."/>
            <person name="Bardon J."/>
            <person name="Dolejska M."/>
            <person name="Sukkar I."/>
            <person name="Kolar M."/>
        </authorList>
    </citation>
    <scope>NUCLEOTIDE SEQUENCE</scope>
    <source>
        <strain evidence="2">S 300-3</strain>
    </source>
</reference>
<evidence type="ECO:0000313" key="3">
    <source>
        <dbReference type="Proteomes" id="UP001165292"/>
    </source>
</evidence>
<keyword evidence="1" id="KW-0812">Transmembrane</keyword>
<protein>
    <submittedName>
        <fullName evidence="2">Prepilin-type N-terminal cleavage/methylation domain-containing protein</fullName>
    </submittedName>
</protein>
<organism evidence="2 3">
    <name type="scientific">Stutzerimonas nitrititolerans</name>
    <dbReference type="NCBI Taxonomy" id="2482751"/>
    <lineage>
        <taxon>Bacteria</taxon>
        <taxon>Pseudomonadati</taxon>
        <taxon>Pseudomonadota</taxon>
        <taxon>Gammaproteobacteria</taxon>
        <taxon>Pseudomonadales</taxon>
        <taxon>Pseudomonadaceae</taxon>
        <taxon>Stutzerimonas</taxon>
    </lineage>
</organism>
<name>A0AA41WLI5_9GAMM</name>
<sequence>MHLLGACGVLSMFSIPSRNQRGLSLVELMVAMAISSFLILGITQIYLDNKRNYLYQQGQGENLENGRFALMLIGERLSKAGYRRNPSLAMDIAFPARTVDGCAFTAGQAVVRVDDATLCLRYQPRDENETNCLGNIYSGTSDLSTPYDSDTTLPHFNSDDIMVEKIVLEDGALKCNSQELVGNIQNLYFDYGVNDDLYELKVDSYAANPDAGDIIRALRYSVLLAATPSNLTQGVESKVCSNPNNDDEIGDWEKLTGQALTCESGKLYQMVSSSSTLRNLMP</sequence>
<dbReference type="NCBIfam" id="TIGR02532">
    <property type="entry name" value="IV_pilin_GFxxxE"/>
    <property type="match status" value="1"/>
</dbReference>
<dbReference type="RefSeq" id="WP_253164546.1">
    <property type="nucleotide sequence ID" value="NZ_DAMAWZ010000052.1"/>
</dbReference>
<dbReference type="AlphaFoldDB" id="A0AA41WLI5"/>
<evidence type="ECO:0000256" key="1">
    <source>
        <dbReference type="SAM" id="Phobius"/>
    </source>
</evidence>
<keyword evidence="1" id="KW-0472">Membrane</keyword>
<evidence type="ECO:0000313" key="2">
    <source>
        <dbReference type="EMBL" id="MCO7546722.1"/>
    </source>
</evidence>
<comment type="caution">
    <text evidence="2">The sequence shown here is derived from an EMBL/GenBank/DDBJ whole genome shotgun (WGS) entry which is preliminary data.</text>
</comment>